<feature type="domain" description="Chitin-binding type-2" evidence="1">
    <location>
        <begin position="179"/>
        <end position="216"/>
    </location>
</feature>
<dbReference type="SUPFAM" id="SSF57625">
    <property type="entry name" value="Invertebrate chitin-binding proteins"/>
    <property type="match status" value="1"/>
</dbReference>
<dbReference type="AlphaFoldDB" id="A0A7R9HD78"/>
<dbReference type="Gene3D" id="2.170.140.10">
    <property type="entry name" value="Chitin binding domain"/>
    <property type="match status" value="1"/>
</dbReference>
<protein>
    <recommendedName>
        <fullName evidence="1">Chitin-binding type-2 domain-containing protein</fullName>
    </recommendedName>
</protein>
<accession>A0A7R9HD78</accession>
<dbReference type="GO" id="GO:0008061">
    <property type="term" value="F:chitin binding"/>
    <property type="evidence" value="ECO:0007669"/>
    <property type="project" value="InterPro"/>
</dbReference>
<dbReference type="Pfam" id="PF01607">
    <property type="entry name" value="CBM_14"/>
    <property type="match status" value="1"/>
</dbReference>
<dbReference type="EMBL" id="OD008716">
    <property type="protein sequence ID" value="CAD7415075.1"/>
    <property type="molecule type" value="Genomic_DNA"/>
</dbReference>
<organism evidence="2">
    <name type="scientific">Timema poppense</name>
    <name type="common">Walking stick</name>
    <dbReference type="NCBI Taxonomy" id="170557"/>
    <lineage>
        <taxon>Eukaryota</taxon>
        <taxon>Metazoa</taxon>
        <taxon>Ecdysozoa</taxon>
        <taxon>Arthropoda</taxon>
        <taxon>Hexapoda</taxon>
        <taxon>Insecta</taxon>
        <taxon>Pterygota</taxon>
        <taxon>Neoptera</taxon>
        <taxon>Polyneoptera</taxon>
        <taxon>Phasmatodea</taxon>
        <taxon>Timematodea</taxon>
        <taxon>Timematoidea</taxon>
        <taxon>Timematidae</taxon>
        <taxon>Timema</taxon>
    </lineage>
</organism>
<sequence length="217" mass="24696">MIIVRPDLTFRITGRPGLTFRITRRTDLFFKITRRLDFIKPCAFRSLYVPQTVRKRSPTASYRCSGLIMHFPCICQLLLNFPSTGTRDKAMILHPQTSDQPRPPYLQQSRVLDVGDLVSNIGIGKAELEEVNPHLRGGGVENHLGITTPSSPDRDSNLDLPVRTSISPSSAVELQHDKRVFHFCQKDGRKDSFLCPKGTLFNEILNHCDWWYNVKCG</sequence>
<gene>
    <name evidence="2" type="ORF">TPSB3V08_LOCUS10092</name>
</gene>
<evidence type="ECO:0000259" key="1">
    <source>
        <dbReference type="Pfam" id="PF01607"/>
    </source>
</evidence>
<reference evidence="2" key="1">
    <citation type="submission" date="2020-11" db="EMBL/GenBank/DDBJ databases">
        <authorList>
            <person name="Tran Van P."/>
        </authorList>
    </citation>
    <scope>NUCLEOTIDE SEQUENCE</scope>
</reference>
<dbReference type="GO" id="GO:0005576">
    <property type="term" value="C:extracellular region"/>
    <property type="evidence" value="ECO:0007669"/>
    <property type="project" value="InterPro"/>
</dbReference>
<name>A0A7R9HD78_TIMPO</name>
<dbReference type="InterPro" id="IPR036508">
    <property type="entry name" value="Chitin-bd_dom_sf"/>
</dbReference>
<proteinExistence type="predicted"/>
<evidence type="ECO:0000313" key="2">
    <source>
        <dbReference type="EMBL" id="CAD7415075.1"/>
    </source>
</evidence>
<dbReference type="InterPro" id="IPR002557">
    <property type="entry name" value="Chitin-bd_dom"/>
</dbReference>